<evidence type="ECO:0000313" key="3">
    <source>
        <dbReference type="Proteomes" id="UP000594262"/>
    </source>
</evidence>
<feature type="coiled-coil region" evidence="1">
    <location>
        <begin position="279"/>
        <end position="329"/>
    </location>
</feature>
<protein>
    <submittedName>
        <fullName evidence="2">Uncharacterized protein</fullName>
    </submittedName>
</protein>
<evidence type="ECO:0000256" key="1">
    <source>
        <dbReference type="SAM" id="Coils"/>
    </source>
</evidence>
<name>A0A7M5V946_9CNID</name>
<dbReference type="OrthoDB" id="6022386at2759"/>
<keyword evidence="1" id="KW-0175">Coiled coil</keyword>
<accession>A0A7M5V946</accession>
<organism evidence="2 3">
    <name type="scientific">Clytia hemisphaerica</name>
    <dbReference type="NCBI Taxonomy" id="252671"/>
    <lineage>
        <taxon>Eukaryota</taxon>
        <taxon>Metazoa</taxon>
        <taxon>Cnidaria</taxon>
        <taxon>Hydrozoa</taxon>
        <taxon>Hydroidolina</taxon>
        <taxon>Leptothecata</taxon>
        <taxon>Obeliida</taxon>
        <taxon>Clytiidae</taxon>
        <taxon>Clytia</taxon>
    </lineage>
</organism>
<evidence type="ECO:0000313" key="2">
    <source>
        <dbReference type="EnsemblMetazoa" id="CLYHEMP011941.1"/>
    </source>
</evidence>
<proteinExistence type="predicted"/>
<dbReference type="EnsemblMetazoa" id="CLYHEMT011941.1">
    <property type="protein sequence ID" value="CLYHEMP011941.1"/>
    <property type="gene ID" value="CLYHEMG011941"/>
</dbReference>
<sequence>MAVVQAKMETVKASALIIFREWFHQTRRALPALKWNGSSSSSSSSASSDYHLHQAVLSKEEMTVFQVSGALQSHESYIRIMTAINHAGLELYFKAFHHRDELPGGLGLPTEPEKLYKHLQKHQSEFDDLRSKGQITEREYLTIFPAGKKETYSQEFSFPLFQKLLQMFDRAGLDAETANSDDERNVFLQEMSKFEYILKDKKLVKKINNSDETFNEIWDDVIQILKNVKYDITRIESLRTSDLEENNKFRFALLKSEVNALLWECDDCFKTVKMNHLALDRLKGNFQAALSEVKTENNNAKTANELKELNTVTDELQKSENKIMVQKQQLNEIVPNIKFWREKNIEGDVIICDENISKLRHEVNEQTRRVGDLFNTVSFDIIHLKERAYSATGEAKNIGLPLHKSH</sequence>
<dbReference type="RefSeq" id="XP_066935976.1">
    <property type="nucleotide sequence ID" value="XM_067079875.1"/>
</dbReference>
<dbReference type="GeneID" id="136823708"/>
<dbReference type="AlphaFoldDB" id="A0A7M5V946"/>
<dbReference type="Proteomes" id="UP000594262">
    <property type="component" value="Unplaced"/>
</dbReference>
<reference evidence="2" key="1">
    <citation type="submission" date="2021-01" db="UniProtKB">
        <authorList>
            <consortium name="EnsemblMetazoa"/>
        </authorList>
    </citation>
    <scope>IDENTIFICATION</scope>
</reference>
<keyword evidence="3" id="KW-1185">Reference proteome</keyword>